<dbReference type="InterPro" id="IPR003604">
    <property type="entry name" value="Matrin/U1-like-C_Znf_C2H2"/>
</dbReference>
<dbReference type="Proteomes" id="UP000648187">
    <property type="component" value="Unassembled WGS sequence"/>
</dbReference>
<feature type="domain" description="U1-type" evidence="2">
    <location>
        <begin position="481"/>
        <end position="516"/>
    </location>
</feature>
<feature type="domain" description="U1-type" evidence="2">
    <location>
        <begin position="103"/>
        <end position="138"/>
    </location>
</feature>
<keyword evidence="4" id="KW-1185">Reference proteome</keyword>
<dbReference type="SUPFAM" id="SSF53098">
    <property type="entry name" value="Ribonuclease H-like"/>
    <property type="match status" value="2"/>
</dbReference>
<dbReference type="PANTHER" id="PTHR37162">
    <property type="entry name" value="HAT FAMILY DIMERISATION DOMAINCONTAINING PROTEIN-RELATED"/>
    <property type="match status" value="1"/>
</dbReference>
<dbReference type="GO" id="GO:0008270">
    <property type="term" value="F:zinc ion binding"/>
    <property type="evidence" value="ECO:0007669"/>
    <property type="project" value="InterPro"/>
</dbReference>
<organism evidence="3 4">
    <name type="scientific">Spodoptera exigua</name>
    <name type="common">Beet armyworm</name>
    <name type="synonym">Noctua fulgens</name>
    <dbReference type="NCBI Taxonomy" id="7107"/>
    <lineage>
        <taxon>Eukaryota</taxon>
        <taxon>Metazoa</taxon>
        <taxon>Ecdysozoa</taxon>
        <taxon>Arthropoda</taxon>
        <taxon>Hexapoda</taxon>
        <taxon>Insecta</taxon>
        <taxon>Pterygota</taxon>
        <taxon>Neoptera</taxon>
        <taxon>Endopterygota</taxon>
        <taxon>Lepidoptera</taxon>
        <taxon>Glossata</taxon>
        <taxon>Ditrysia</taxon>
        <taxon>Noctuoidea</taxon>
        <taxon>Noctuidae</taxon>
        <taxon>Amphipyrinae</taxon>
        <taxon>Spodoptera</taxon>
    </lineage>
</organism>
<dbReference type="SMART" id="SM00451">
    <property type="entry name" value="ZnF_U1"/>
    <property type="match status" value="2"/>
</dbReference>
<evidence type="ECO:0000256" key="1">
    <source>
        <dbReference type="SAM" id="MobiDB-lite"/>
    </source>
</evidence>
<sequence length="960" mass="110404">YSSTGKSGDIFNSLKSRKACFFHSLCKFSVSAKQMDKFLTSSKSSTSRQEERGDINNDCDSSSTMREEPLPKKQKQQRDFNENWLTNTTFKNWISKREQECGTITAYCKVCNCTVLNHKPALVKHMNTAKHVQNISSKSQTIPIQQMLKPKPEDELRKRAELKICAFLGHHNLSFSLMDDLIPFLKNTFTDSNTIKSISLGRTKATNTIKTVLGPILTQELIDKLKKTPFSIIMDETTDISVKKQCALAVIYYDEVDCVRTQFLDIYEVKSGKAEDLCNSLLTWLEDRQIPLKNFVGFASDTTNSMVGEHHSVFSHLKQKVPHIACIKCSCHMIHLVASKACLKLPRSVEDFLRSIGAHFSRSTKRQNKLKEFQDFFGVDIHKILSPATTRWLSLEACVNRTLEQYQVLAKQMDKFLTSSKSSTSRQEERGDINNDCDSSSTMREEPLPKKQKQQRDFNENWLTNTTFKNWISKREQECGTITAYCKVCNCTVLNHKPALVKHMNTAKHVQNISSKSQTIPIQQMLKPKPEDELRKRAELKICAFLGHHNLSFSLMDDLIPFLKNTFTDSNTIKSISLGRTKATNTIKTVLGPILTQELIDKLKKTPFSIIMDETTDISVKKQCALAVIYYDEVDCVRTQFLDIYEVKSGKAEDLCNSLLTWLEDRQIPLKNFVGFASDTTNSMVGEHHSVFSHLKQKVPHIACIKCSCHMIHLVASKACLKLPRSVEDFLRSIGAHFSRSTKRQNKLKEFQDFFGVDIHKILSPATTRWLSLEACVNRTLEQYQVLDTLNQMMGNTLHNLQMSDRDSIYYFCVPVALNARRLCTMDVDEALVVMYYYLRRKRRKTAKERKYWVHPILRERFSVGTFQNLITELRSDEIKFFNYFRMSITTFNHLLAQISVSINYQNTRFRDCICTEERLAIFLRYSASGCSFKELHYSYRVGVSTISKICKEISSTIWD</sequence>
<name>A0A835KY89_SPOEX</name>
<reference evidence="3" key="1">
    <citation type="submission" date="2020-08" db="EMBL/GenBank/DDBJ databases">
        <title>Spodoptera exigua strain:BAW_Kor-Di-RS1 Genome sequencing and assembly.</title>
        <authorList>
            <person name="Kim J."/>
            <person name="Nam H.Y."/>
            <person name="Kwon M."/>
            <person name="Choi J.H."/>
            <person name="Cho S.R."/>
            <person name="Kim G.-H."/>
        </authorList>
    </citation>
    <scope>NUCLEOTIDE SEQUENCE</scope>
    <source>
        <strain evidence="3">BAW_Kor-Di-RS1</strain>
        <tissue evidence="3">Whole-body</tissue>
    </source>
</reference>
<dbReference type="AlphaFoldDB" id="A0A835KY89"/>
<feature type="compositionally biased region" description="Basic and acidic residues" evidence="1">
    <location>
        <begin position="65"/>
        <end position="78"/>
    </location>
</feature>
<evidence type="ECO:0000313" key="3">
    <source>
        <dbReference type="EMBL" id="KAF9408113.1"/>
    </source>
</evidence>
<feature type="region of interest" description="Disordered" evidence="1">
    <location>
        <begin position="419"/>
        <end position="456"/>
    </location>
</feature>
<comment type="caution">
    <text evidence="3">The sequence shown here is derived from an EMBL/GenBank/DDBJ whole genome shotgun (WGS) entry which is preliminary data.</text>
</comment>
<accession>A0A835KY89</accession>
<gene>
    <name evidence="3" type="ORF">HW555_012087</name>
</gene>
<dbReference type="EMBL" id="JACKWZ010000406">
    <property type="protein sequence ID" value="KAF9408113.1"/>
    <property type="molecule type" value="Genomic_DNA"/>
</dbReference>
<feature type="non-terminal residue" evidence="3">
    <location>
        <position position="1"/>
    </location>
</feature>
<feature type="compositionally biased region" description="Basic and acidic residues" evidence="1">
    <location>
        <begin position="443"/>
        <end position="456"/>
    </location>
</feature>
<dbReference type="InterPro" id="IPR012337">
    <property type="entry name" value="RNaseH-like_sf"/>
</dbReference>
<feature type="region of interest" description="Disordered" evidence="1">
    <location>
        <begin position="40"/>
        <end position="78"/>
    </location>
</feature>
<feature type="non-terminal residue" evidence="3">
    <location>
        <position position="960"/>
    </location>
</feature>
<evidence type="ECO:0000259" key="2">
    <source>
        <dbReference type="SMART" id="SM00451"/>
    </source>
</evidence>
<protein>
    <recommendedName>
        <fullName evidence="2">U1-type domain-containing protein</fullName>
    </recommendedName>
</protein>
<proteinExistence type="predicted"/>
<dbReference type="PANTHER" id="PTHR37162:SF1">
    <property type="entry name" value="BED-TYPE DOMAIN-CONTAINING PROTEIN"/>
    <property type="match status" value="1"/>
</dbReference>
<evidence type="ECO:0000313" key="4">
    <source>
        <dbReference type="Proteomes" id="UP000648187"/>
    </source>
</evidence>
<dbReference type="GO" id="GO:0003676">
    <property type="term" value="F:nucleic acid binding"/>
    <property type="evidence" value="ECO:0007669"/>
    <property type="project" value="InterPro"/>
</dbReference>